<evidence type="ECO:0000256" key="4">
    <source>
        <dbReference type="SAM" id="MobiDB-lite"/>
    </source>
</evidence>
<dbReference type="SUPFAM" id="SSF56935">
    <property type="entry name" value="Porins"/>
    <property type="match status" value="1"/>
</dbReference>
<evidence type="ECO:0000256" key="2">
    <source>
        <dbReference type="ARBA" id="ARBA00023136"/>
    </source>
</evidence>
<sequence length="397" mass="44876">MSKQKALFTLSAVATGIIFAGQASAIEPQPIDLGGVGLVPTLKISETYDDNIWEAPEGDDKRSSWVTSVEPSLTLAARDRLNIYQLNYRLNNSTYHSSQEDDHTDHFLRADSHMEFSARHRLDLNAGYNKQQDTRDSTNRDNDEVGNKYHSTNVGGLYGFGAQTAKMQLELGANQEWRKYDNNRDSGSLTREKDRDTLSLVTTGYYRVAPKTRLLAEVQYNDYDYDTNTLDSEGYRYLVGATWDATAKTTGTVKVGFEEKDFKDPSKNDPDNSTWEVGMTWSPLTYSRVLLNTRSRAEEGSSTENFVDTTSYGISWEHDWTDRVTSNLGYSFTDKDYEGGSNNGRNDELDSYNLGVNYKMRRWLDLGVGYSFKDNSSTDANSAFDRNQVFFNANVSL</sequence>
<gene>
    <name evidence="6" type="ORF">GCM10022394_14440</name>
</gene>
<evidence type="ECO:0000256" key="1">
    <source>
        <dbReference type="ARBA" id="ARBA00004442"/>
    </source>
</evidence>
<reference evidence="7" key="1">
    <citation type="journal article" date="2019" name="Int. J. Syst. Evol. Microbiol.">
        <title>The Global Catalogue of Microorganisms (GCM) 10K type strain sequencing project: providing services to taxonomists for standard genome sequencing and annotation.</title>
        <authorList>
            <consortium name="The Broad Institute Genomics Platform"/>
            <consortium name="The Broad Institute Genome Sequencing Center for Infectious Disease"/>
            <person name="Wu L."/>
            <person name="Ma J."/>
        </authorList>
    </citation>
    <scope>NUCLEOTIDE SEQUENCE [LARGE SCALE GENOMIC DNA]</scope>
    <source>
        <strain evidence="7">JCM 17110</strain>
    </source>
</reference>
<feature type="chain" id="PRO_5046853414" description="Outer membrane beta-barrel protein" evidence="5">
    <location>
        <begin position="26"/>
        <end position="397"/>
    </location>
</feature>
<dbReference type="Proteomes" id="UP001500795">
    <property type="component" value="Unassembled WGS sequence"/>
</dbReference>
<feature type="signal peptide" evidence="5">
    <location>
        <begin position="1"/>
        <end position="25"/>
    </location>
</feature>
<evidence type="ECO:0000313" key="6">
    <source>
        <dbReference type="EMBL" id="GAA3535939.1"/>
    </source>
</evidence>
<keyword evidence="7" id="KW-1185">Reference proteome</keyword>
<dbReference type="Gene3D" id="2.40.170.20">
    <property type="entry name" value="TonB-dependent receptor, beta-barrel domain"/>
    <property type="match status" value="1"/>
</dbReference>
<proteinExistence type="predicted"/>
<keyword evidence="2" id="KW-0472">Membrane</keyword>
<keyword evidence="3" id="KW-0998">Cell outer membrane</keyword>
<evidence type="ECO:0008006" key="8">
    <source>
        <dbReference type="Google" id="ProtNLM"/>
    </source>
</evidence>
<feature type="region of interest" description="Disordered" evidence="4">
    <location>
        <begin position="122"/>
        <end position="149"/>
    </location>
</feature>
<evidence type="ECO:0000313" key="7">
    <source>
        <dbReference type="Proteomes" id="UP001500795"/>
    </source>
</evidence>
<dbReference type="RefSeq" id="WP_344956292.1">
    <property type="nucleotide sequence ID" value="NZ_BAABCX010000001.1"/>
</dbReference>
<evidence type="ECO:0000256" key="5">
    <source>
        <dbReference type="SAM" id="SignalP"/>
    </source>
</evidence>
<keyword evidence="5" id="KW-0732">Signal</keyword>
<protein>
    <recommendedName>
        <fullName evidence="8">Outer membrane beta-barrel protein</fullName>
    </recommendedName>
</protein>
<evidence type="ECO:0000256" key="3">
    <source>
        <dbReference type="ARBA" id="ARBA00023237"/>
    </source>
</evidence>
<feature type="compositionally biased region" description="Basic and acidic residues" evidence="4">
    <location>
        <begin position="132"/>
        <end position="147"/>
    </location>
</feature>
<accession>A0ABP6VJB2</accession>
<dbReference type="InterPro" id="IPR018759">
    <property type="entry name" value="BBP2_2"/>
</dbReference>
<dbReference type="Pfam" id="PF10082">
    <property type="entry name" value="BBP2_2"/>
    <property type="match status" value="1"/>
</dbReference>
<dbReference type="EMBL" id="BAABCX010000001">
    <property type="protein sequence ID" value="GAA3535939.1"/>
    <property type="molecule type" value="Genomic_DNA"/>
</dbReference>
<name>A0ABP6VJB2_9GAMM</name>
<organism evidence="6 7">
    <name type="scientific">Zobellella aerophila</name>
    <dbReference type="NCBI Taxonomy" id="870480"/>
    <lineage>
        <taxon>Bacteria</taxon>
        <taxon>Pseudomonadati</taxon>
        <taxon>Pseudomonadota</taxon>
        <taxon>Gammaproteobacteria</taxon>
        <taxon>Aeromonadales</taxon>
        <taxon>Aeromonadaceae</taxon>
        <taxon>Zobellella</taxon>
    </lineage>
</organism>
<dbReference type="InterPro" id="IPR036942">
    <property type="entry name" value="Beta-barrel_TonB_sf"/>
</dbReference>
<comment type="caution">
    <text evidence="6">The sequence shown here is derived from an EMBL/GenBank/DDBJ whole genome shotgun (WGS) entry which is preliminary data.</text>
</comment>
<comment type="subcellular location">
    <subcellularLocation>
        <location evidence="1">Cell outer membrane</location>
    </subcellularLocation>
</comment>